<protein>
    <recommendedName>
        <fullName evidence="7">rRNA adenine N(6)-methyltransferase</fullName>
        <ecNumber evidence="7">2.1.1.-</ecNumber>
    </recommendedName>
</protein>
<feature type="binding site" evidence="6">
    <location>
        <position position="159"/>
    </location>
    <ligand>
        <name>S-adenosyl-L-methionine</name>
        <dbReference type="ChEBI" id="CHEBI:59789"/>
    </ligand>
</feature>
<dbReference type="SUPFAM" id="SSF53335">
    <property type="entry name" value="S-adenosyl-L-methionine-dependent methyltransferases"/>
    <property type="match status" value="1"/>
</dbReference>
<dbReference type="InterPro" id="IPR023165">
    <property type="entry name" value="rRNA_Ade_diMease-like_C"/>
</dbReference>
<feature type="signal peptide" evidence="9">
    <location>
        <begin position="1"/>
        <end position="25"/>
    </location>
</feature>
<keyword evidence="3 6" id="KW-0808">Transferase</keyword>
<comment type="similarity">
    <text evidence="6 7">Belongs to the class I-like SAM-binding methyltransferase superfamily. rRNA adenine N(6)-methyltransferase family.</text>
</comment>
<dbReference type="HAMAP" id="MF_00607">
    <property type="entry name" value="16SrRNA_methyltr_A"/>
    <property type="match status" value="1"/>
</dbReference>
<dbReference type="PANTHER" id="PTHR11727:SF18">
    <property type="entry name" value="RRNA ADENINE N(6)-METHYLTRANSFERASE"/>
    <property type="match status" value="1"/>
</dbReference>
<keyword evidence="2 6" id="KW-0489">Methyltransferase</keyword>
<dbReference type="PROSITE" id="PS01131">
    <property type="entry name" value="RRNA_A_DIMETH"/>
    <property type="match status" value="1"/>
</dbReference>
<dbReference type="InterPro" id="IPR001737">
    <property type="entry name" value="KsgA/Erm"/>
</dbReference>
<proteinExistence type="inferred from homology"/>
<feature type="binding site" evidence="6">
    <location>
        <position position="89"/>
    </location>
    <ligand>
        <name>S-adenosyl-L-methionine</name>
        <dbReference type="ChEBI" id="CHEBI:59789"/>
    </ligand>
</feature>
<evidence type="ECO:0000256" key="1">
    <source>
        <dbReference type="ARBA" id="ARBA00022552"/>
    </source>
</evidence>
<dbReference type="EMBL" id="HBIU01031099">
    <property type="protein sequence ID" value="CAE0635646.1"/>
    <property type="molecule type" value="Transcribed_RNA"/>
</dbReference>
<evidence type="ECO:0000256" key="5">
    <source>
        <dbReference type="ARBA" id="ARBA00022884"/>
    </source>
</evidence>
<dbReference type="PROSITE" id="PS51689">
    <property type="entry name" value="SAM_RNA_A_N6_MT"/>
    <property type="match status" value="1"/>
</dbReference>
<gene>
    <name evidence="11" type="ORF">HAKA00212_LOCUS14389</name>
</gene>
<dbReference type="Gene3D" id="3.40.50.150">
    <property type="entry name" value="Vaccinia Virus protein VP39"/>
    <property type="match status" value="1"/>
</dbReference>
<dbReference type="Gene3D" id="1.10.8.100">
    <property type="entry name" value="Ribosomal RNA adenine dimethylase-like, domain 2"/>
    <property type="match status" value="1"/>
</dbReference>
<dbReference type="AlphaFoldDB" id="A0A6V1RUH5"/>
<evidence type="ECO:0000256" key="6">
    <source>
        <dbReference type="PROSITE-ProRule" id="PRU01026"/>
    </source>
</evidence>
<feature type="domain" description="Ribosomal RNA adenine methylase transferase N-terminal" evidence="10">
    <location>
        <begin position="94"/>
        <end position="266"/>
    </location>
</feature>
<feature type="region of interest" description="Disordered" evidence="8">
    <location>
        <begin position="57"/>
        <end position="78"/>
    </location>
</feature>
<feature type="binding site" evidence="6">
    <location>
        <position position="181"/>
    </location>
    <ligand>
        <name>S-adenosyl-L-methionine</name>
        <dbReference type="ChEBI" id="CHEBI:59789"/>
    </ligand>
</feature>
<dbReference type="Pfam" id="PF00398">
    <property type="entry name" value="RrnaAD"/>
    <property type="match status" value="1"/>
</dbReference>
<dbReference type="GO" id="GO:0003723">
    <property type="term" value="F:RNA binding"/>
    <property type="evidence" value="ECO:0007669"/>
    <property type="project" value="UniProtKB-UniRule"/>
</dbReference>
<evidence type="ECO:0000256" key="9">
    <source>
        <dbReference type="SAM" id="SignalP"/>
    </source>
</evidence>
<dbReference type="InterPro" id="IPR020596">
    <property type="entry name" value="rRNA_Ade_Mease_Trfase_CS"/>
</dbReference>
<name>A0A6V1RUH5_HETAK</name>
<evidence type="ECO:0000259" key="10">
    <source>
        <dbReference type="SMART" id="SM00650"/>
    </source>
</evidence>
<feature type="chain" id="PRO_5030160811" description="rRNA adenine N(6)-methyltransferase" evidence="9">
    <location>
        <begin position="26"/>
        <end position="354"/>
    </location>
</feature>
<dbReference type="NCBIfam" id="TIGR00755">
    <property type="entry name" value="ksgA"/>
    <property type="match status" value="1"/>
</dbReference>
<keyword evidence="1 7" id="KW-0698">rRNA processing</keyword>
<evidence type="ECO:0000256" key="4">
    <source>
        <dbReference type="ARBA" id="ARBA00022691"/>
    </source>
</evidence>
<evidence type="ECO:0000256" key="7">
    <source>
        <dbReference type="RuleBase" id="RU362106"/>
    </source>
</evidence>
<feature type="binding site" evidence="6">
    <location>
        <position position="87"/>
    </location>
    <ligand>
        <name>S-adenosyl-L-methionine</name>
        <dbReference type="ChEBI" id="CHEBI:59789"/>
    </ligand>
</feature>
<keyword evidence="4 6" id="KW-0949">S-adenosyl-L-methionine</keyword>
<feature type="binding site" evidence="6">
    <location>
        <position position="116"/>
    </location>
    <ligand>
        <name>S-adenosyl-L-methionine</name>
        <dbReference type="ChEBI" id="CHEBI:59789"/>
    </ligand>
</feature>
<feature type="binding site" evidence="6">
    <location>
        <position position="137"/>
    </location>
    <ligand>
        <name>S-adenosyl-L-methionine</name>
        <dbReference type="ChEBI" id="CHEBI:59789"/>
    </ligand>
</feature>
<evidence type="ECO:0000256" key="2">
    <source>
        <dbReference type="ARBA" id="ARBA00022603"/>
    </source>
</evidence>
<evidence type="ECO:0000313" key="11">
    <source>
        <dbReference type="EMBL" id="CAE0635646.1"/>
    </source>
</evidence>
<evidence type="ECO:0000256" key="8">
    <source>
        <dbReference type="SAM" id="MobiDB-lite"/>
    </source>
</evidence>
<dbReference type="InterPro" id="IPR029063">
    <property type="entry name" value="SAM-dependent_MTases_sf"/>
</dbReference>
<evidence type="ECO:0000256" key="3">
    <source>
        <dbReference type="ARBA" id="ARBA00022679"/>
    </source>
</evidence>
<reference evidence="11" key="1">
    <citation type="submission" date="2021-01" db="EMBL/GenBank/DDBJ databases">
        <authorList>
            <person name="Corre E."/>
            <person name="Pelletier E."/>
            <person name="Niang G."/>
            <person name="Scheremetjew M."/>
            <person name="Finn R."/>
            <person name="Kale V."/>
            <person name="Holt S."/>
            <person name="Cochrane G."/>
            <person name="Meng A."/>
            <person name="Brown T."/>
            <person name="Cohen L."/>
        </authorList>
    </citation>
    <scope>NUCLEOTIDE SEQUENCE</scope>
    <source>
        <strain evidence="11">CCMP3107</strain>
    </source>
</reference>
<dbReference type="CDD" id="cd02440">
    <property type="entry name" value="AdoMet_MTases"/>
    <property type="match status" value="1"/>
</dbReference>
<dbReference type="EC" id="2.1.1.-" evidence="7"/>
<dbReference type="SMART" id="SM00650">
    <property type="entry name" value="rADc"/>
    <property type="match status" value="1"/>
</dbReference>
<dbReference type="PANTHER" id="PTHR11727">
    <property type="entry name" value="DIMETHYLADENOSINE TRANSFERASE"/>
    <property type="match status" value="1"/>
</dbReference>
<organism evidence="11">
    <name type="scientific">Heterosigma akashiwo</name>
    <name type="common">Chromophytic alga</name>
    <name type="synonym">Heterosigma carterae</name>
    <dbReference type="NCBI Taxonomy" id="2829"/>
    <lineage>
        <taxon>Eukaryota</taxon>
        <taxon>Sar</taxon>
        <taxon>Stramenopiles</taxon>
        <taxon>Ochrophyta</taxon>
        <taxon>Raphidophyceae</taxon>
        <taxon>Chattonellales</taxon>
        <taxon>Chattonellaceae</taxon>
        <taxon>Heterosigma</taxon>
    </lineage>
</organism>
<dbReference type="GO" id="GO:0000179">
    <property type="term" value="F:rRNA (adenine-N6,N6-)-dimethyltransferase activity"/>
    <property type="evidence" value="ECO:0007669"/>
    <property type="project" value="UniProtKB-UniRule"/>
</dbReference>
<accession>A0A6V1RUH5</accession>
<keyword evidence="9" id="KW-0732">Signal</keyword>
<sequence>MSSLNKSTVLAILMLSSLYHNYGVAFVVKTAALTSFRNCKITKSATCSPRYTLLQMSTAEGSSDRPSNRAPTLPQGEFRPKQSLGQNYLSDMNYIMKIVDSLADDSPDGSRVVEVGPGAGALTEQLARRYPEMTAVEIDQRSVELLKERLPGTRVVHSDCLQVNWPAFAALKGGRLSVIGNLPYHITSQILFTLADSHQFIRQAAVTMQWEVAERVCARPGSKDYGILSVVFQLYSKPKILFKIPPTVFYPQPKVASALLMVDFASKQAPKGVRRATLRKVLNTSFQQRRKMLRQSLKPLLKEIGGGFTLPEEWATKRPQQLTPEEFVELTKLLYGEEEDKIAEKAWRNAGHGV</sequence>
<dbReference type="InterPro" id="IPR020598">
    <property type="entry name" value="rRNA_Ade_methylase_Trfase_N"/>
</dbReference>
<dbReference type="InterPro" id="IPR011530">
    <property type="entry name" value="rRNA_adenine_dimethylase"/>
</dbReference>
<keyword evidence="5 6" id="KW-0694">RNA-binding</keyword>